<evidence type="ECO:0000313" key="2">
    <source>
        <dbReference type="Proteomes" id="UP000829398"/>
    </source>
</evidence>
<gene>
    <name evidence="1" type="ORF">KPL71_010033</name>
</gene>
<keyword evidence="1" id="KW-0472">Membrane</keyword>
<comment type="caution">
    <text evidence="1">The sequence shown here is derived from an EMBL/GenBank/DDBJ whole genome shotgun (WGS) entry which is preliminary data.</text>
</comment>
<proteinExistence type="predicted"/>
<dbReference type="Proteomes" id="UP000829398">
    <property type="component" value="Chromosome 3"/>
</dbReference>
<protein>
    <submittedName>
        <fullName evidence="1">Transmembrane emp24 domain-containing protein p24beta3</fullName>
    </submittedName>
</protein>
<keyword evidence="1" id="KW-0812">Transmembrane</keyword>
<sequence>MRRRSAQVCLVIGFILSFIRHVSTLSITVTDTECVYEHVIYKEDTITGNVFVTTDHELFWNSDHPGIDFTVTCPDGSIVRALKGTSGDKFVFKAPRSGMYQFCFHNPTSTPEEVSFYIHIGHIPNEHDLAKDEHLDPIYVRIAELREALETVSAEQRYLKALESRHRSTNESTRKRVVFYTVSEYLLLAGAGALQVMYIRRLFGKTAAYVVWGTCEIGLLSFFNCVIVYLQRNGHVPRDQIMPIDGHPITASVT</sequence>
<dbReference type="EMBL" id="CM039172">
    <property type="protein sequence ID" value="KAH9785678.1"/>
    <property type="molecule type" value="Genomic_DNA"/>
</dbReference>
<name>A0ACB8MJ56_CITSI</name>
<accession>A0ACB8MJ56</accession>
<reference evidence="2" key="1">
    <citation type="journal article" date="2023" name="Hortic. Res.">
        <title>A chromosome-level phased genome enabling allele-level studies in sweet orange: a case study on citrus Huanglongbing tolerance.</title>
        <authorList>
            <person name="Wu B."/>
            <person name="Yu Q."/>
            <person name="Deng Z."/>
            <person name="Duan Y."/>
            <person name="Luo F."/>
            <person name="Gmitter F. Jr."/>
        </authorList>
    </citation>
    <scope>NUCLEOTIDE SEQUENCE [LARGE SCALE GENOMIC DNA]</scope>
    <source>
        <strain evidence="2">cv. Valencia</strain>
    </source>
</reference>
<evidence type="ECO:0000313" key="1">
    <source>
        <dbReference type="EMBL" id="KAH9785678.1"/>
    </source>
</evidence>
<keyword evidence="2" id="KW-1185">Reference proteome</keyword>
<organism evidence="1 2">
    <name type="scientific">Citrus sinensis</name>
    <name type="common">Sweet orange</name>
    <name type="synonym">Citrus aurantium var. sinensis</name>
    <dbReference type="NCBI Taxonomy" id="2711"/>
    <lineage>
        <taxon>Eukaryota</taxon>
        <taxon>Viridiplantae</taxon>
        <taxon>Streptophyta</taxon>
        <taxon>Embryophyta</taxon>
        <taxon>Tracheophyta</taxon>
        <taxon>Spermatophyta</taxon>
        <taxon>Magnoliopsida</taxon>
        <taxon>eudicotyledons</taxon>
        <taxon>Gunneridae</taxon>
        <taxon>Pentapetalae</taxon>
        <taxon>rosids</taxon>
        <taxon>malvids</taxon>
        <taxon>Sapindales</taxon>
        <taxon>Rutaceae</taxon>
        <taxon>Aurantioideae</taxon>
        <taxon>Citrus</taxon>
    </lineage>
</organism>